<dbReference type="Proteomes" id="UP000004200">
    <property type="component" value="Unassembled WGS sequence"/>
</dbReference>
<comment type="caution">
    <text evidence="1">The sequence shown here is derived from an EMBL/GenBank/DDBJ whole genome shotgun (WGS) entry which is preliminary data.</text>
</comment>
<dbReference type="AlphaFoldDB" id="G2DXU8"/>
<dbReference type="RefSeq" id="WP_007039541.1">
    <property type="nucleotide sequence ID" value="NZ_AFWT01000004.1"/>
</dbReference>
<sequence>MTPDGFNGTAPNARALLDPIRQGAAEFNPPYLALHGQTHGVQRCKASIVATEGRILEAPGYRRVEVHS</sequence>
<name>G2DXU8_9GAMM</name>
<dbReference type="STRING" id="765913.ThidrDRAFT_0825"/>
<proteinExistence type="predicted"/>
<organism evidence="1 2">
    <name type="scientific">Thiorhodococcus drewsii AZ1</name>
    <dbReference type="NCBI Taxonomy" id="765913"/>
    <lineage>
        <taxon>Bacteria</taxon>
        <taxon>Pseudomonadati</taxon>
        <taxon>Pseudomonadota</taxon>
        <taxon>Gammaproteobacteria</taxon>
        <taxon>Chromatiales</taxon>
        <taxon>Chromatiaceae</taxon>
        <taxon>Thiorhodococcus</taxon>
    </lineage>
</organism>
<dbReference type="EMBL" id="AFWT01000004">
    <property type="protein sequence ID" value="EGV33147.1"/>
    <property type="molecule type" value="Genomic_DNA"/>
</dbReference>
<protein>
    <submittedName>
        <fullName evidence="1">Uncharacterized protein</fullName>
    </submittedName>
</protein>
<dbReference type="OrthoDB" id="9803907at2"/>
<evidence type="ECO:0000313" key="1">
    <source>
        <dbReference type="EMBL" id="EGV33147.1"/>
    </source>
</evidence>
<reference evidence="1 2" key="1">
    <citation type="submission" date="2011-06" db="EMBL/GenBank/DDBJ databases">
        <title>The draft genome of Thiorhodococcus drewsii AZ1.</title>
        <authorList>
            <consortium name="US DOE Joint Genome Institute (JGI-PGF)"/>
            <person name="Lucas S."/>
            <person name="Han J."/>
            <person name="Lapidus A."/>
            <person name="Cheng J.-F."/>
            <person name="Goodwin L."/>
            <person name="Pitluck S."/>
            <person name="Peters L."/>
            <person name="Land M.L."/>
            <person name="Hauser L."/>
            <person name="Vogl K."/>
            <person name="Liu Z."/>
            <person name="Imhoff J."/>
            <person name="Thiel V."/>
            <person name="Frigaard N.-U."/>
            <person name="Bryant D.A."/>
            <person name="Woyke T.J."/>
        </authorList>
    </citation>
    <scope>NUCLEOTIDE SEQUENCE [LARGE SCALE GENOMIC DNA]</scope>
    <source>
        <strain evidence="1 2">AZ1</strain>
    </source>
</reference>
<keyword evidence="2" id="KW-1185">Reference proteome</keyword>
<accession>G2DXU8</accession>
<evidence type="ECO:0000313" key="2">
    <source>
        <dbReference type="Proteomes" id="UP000004200"/>
    </source>
</evidence>
<gene>
    <name evidence="1" type="ORF">ThidrDRAFT_0825</name>
</gene>